<reference evidence="1 2" key="1">
    <citation type="submission" date="2021-03" db="EMBL/GenBank/DDBJ databases">
        <authorList>
            <person name="King G.J."/>
            <person name="Bancroft I."/>
            <person name="Baten A."/>
            <person name="Bloomfield J."/>
            <person name="Borpatragohain P."/>
            <person name="He Z."/>
            <person name="Irish N."/>
            <person name="Irwin J."/>
            <person name="Liu K."/>
            <person name="Mauleon R.P."/>
            <person name="Moore J."/>
            <person name="Morris R."/>
            <person name="Ostergaard L."/>
            <person name="Wang B."/>
            <person name="Wells R."/>
        </authorList>
    </citation>
    <scope>NUCLEOTIDE SEQUENCE [LARGE SCALE GENOMIC DNA]</scope>
    <source>
        <strain evidence="1">R-o-18</strain>
        <tissue evidence="1">Leaf</tissue>
    </source>
</reference>
<sequence length="400" mass="44086">MRSGKKIAPPVSNKPRFNFIEETFVSAGGVKTKVWTLPAAEMHFVMNDSDSDSDGEPYPNFGAGVNPHESVLSNCDRAEQKISVGRNLGFTRRCKLNLLRKRGQRLEHKLIKKSAPSVPRFNFIHDTFVSASGVKTKVWTLSPAEMDSETFVTPCGIKTKVWRLPESALNGPVMDSALDEDSDESDGYLHRELGCGCNPHEPVLSNSSVPHIKNRIKVSLGYTRRCKLNVLRRRRRRQRLAHKLIKNRAPSVPSSNFIQETFVTPQGVTMKVWRLPPGEMESVLNGPVMDSALNEEDEDESPDESAGILMERLGIGTQRSNPAIGGERAPLLSLLHTAVFDTSFRASNALVLCISDDAGAVPSMEQKELLFRSIATLLSKNGLSESADVLMQGPHSIGSK</sequence>
<keyword evidence="2" id="KW-1185">Reference proteome</keyword>
<comment type="caution">
    <text evidence="1">The sequence shown here is derived from an EMBL/GenBank/DDBJ whole genome shotgun (WGS) entry which is preliminary data.</text>
</comment>
<name>A0ABQ7NHB2_BRACM</name>
<evidence type="ECO:0000313" key="1">
    <source>
        <dbReference type="EMBL" id="KAG5409781.1"/>
    </source>
</evidence>
<gene>
    <name evidence="1" type="primary">A02p023270.1_BraROA</name>
    <name evidence="1" type="ORF">IGI04_006100</name>
</gene>
<protein>
    <submittedName>
        <fullName evidence="1">Uncharacterized protein</fullName>
    </submittedName>
</protein>
<accession>A0ABQ7NHB2</accession>
<dbReference type="EMBL" id="JADBGQ010000002">
    <property type="protein sequence ID" value="KAG5409781.1"/>
    <property type="molecule type" value="Genomic_DNA"/>
</dbReference>
<proteinExistence type="predicted"/>
<evidence type="ECO:0000313" key="2">
    <source>
        <dbReference type="Proteomes" id="UP000823674"/>
    </source>
</evidence>
<dbReference type="Proteomes" id="UP000823674">
    <property type="component" value="Chromosome A02"/>
</dbReference>
<organism evidence="1 2">
    <name type="scientific">Brassica rapa subsp. trilocularis</name>
    <dbReference type="NCBI Taxonomy" id="1813537"/>
    <lineage>
        <taxon>Eukaryota</taxon>
        <taxon>Viridiplantae</taxon>
        <taxon>Streptophyta</taxon>
        <taxon>Embryophyta</taxon>
        <taxon>Tracheophyta</taxon>
        <taxon>Spermatophyta</taxon>
        <taxon>Magnoliopsida</taxon>
        <taxon>eudicotyledons</taxon>
        <taxon>Gunneridae</taxon>
        <taxon>Pentapetalae</taxon>
        <taxon>rosids</taxon>
        <taxon>malvids</taxon>
        <taxon>Brassicales</taxon>
        <taxon>Brassicaceae</taxon>
        <taxon>Brassiceae</taxon>
        <taxon>Brassica</taxon>
    </lineage>
</organism>